<evidence type="ECO:0000313" key="3">
    <source>
        <dbReference type="EMBL" id="BAL53013.1"/>
    </source>
</evidence>
<dbReference type="EMBL" id="AP011645">
    <property type="protein sequence ID" value="BAL53013.1"/>
    <property type="molecule type" value="Genomic_DNA"/>
</dbReference>
<keyword evidence="1" id="KW-0732">Signal</keyword>
<dbReference type="Gene3D" id="2.50.20.10">
    <property type="entry name" value="Lipoprotein localisation LolA/LolB/LppX"/>
    <property type="match status" value="1"/>
</dbReference>
<reference evidence="3" key="1">
    <citation type="journal article" date="2005" name="Environ. Microbiol.">
        <title>Genetic and functional properties of uncultivated thermophilic crenarchaeotes from a subsurface gold mine as revealed by analysis of genome fragments.</title>
        <authorList>
            <person name="Nunoura T."/>
            <person name="Hirayama H."/>
            <person name="Takami H."/>
            <person name="Oida H."/>
            <person name="Nishi S."/>
            <person name="Shimamura S."/>
            <person name="Suzuki Y."/>
            <person name="Inagaki F."/>
            <person name="Takai K."/>
            <person name="Nealson K.H."/>
            <person name="Horikoshi K."/>
        </authorList>
    </citation>
    <scope>NUCLEOTIDE SEQUENCE</scope>
</reference>
<proteinExistence type="predicted"/>
<feature type="signal peptide" evidence="1">
    <location>
        <begin position="1"/>
        <end position="22"/>
    </location>
</feature>
<name>H5SA27_9BACT</name>
<feature type="chain" id="PRO_5003597381" evidence="1">
    <location>
        <begin position="23"/>
        <end position="251"/>
    </location>
</feature>
<gene>
    <name evidence="3" type="ORF">HGMM_F04A11C31</name>
</gene>
<protein>
    <submittedName>
        <fullName evidence="3">Hypothetical conserved protein</fullName>
    </submittedName>
</protein>
<dbReference type="InterPro" id="IPR033399">
    <property type="entry name" value="TP_0789-like"/>
</dbReference>
<dbReference type="Pfam" id="PF17131">
    <property type="entry name" value="LolA_like"/>
    <property type="match status" value="1"/>
</dbReference>
<feature type="domain" description="Uncharacterized protein TP-0789" evidence="2">
    <location>
        <begin position="76"/>
        <end position="250"/>
    </location>
</feature>
<dbReference type="AlphaFoldDB" id="H5SA27"/>
<evidence type="ECO:0000256" key="1">
    <source>
        <dbReference type="SAM" id="SignalP"/>
    </source>
</evidence>
<dbReference type="CDD" id="cd16329">
    <property type="entry name" value="LolA_like"/>
    <property type="match status" value="1"/>
</dbReference>
<reference evidence="3" key="2">
    <citation type="journal article" date="2012" name="PLoS ONE">
        <title>A Deeply Branching Thermophilic Bacterium with an Ancient Acetyl-CoA Pathway Dominates a Subsurface Ecosystem.</title>
        <authorList>
            <person name="Takami H."/>
            <person name="Noguchi H."/>
            <person name="Takaki Y."/>
            <person name="Uchiyama I."/>
            <person name="Toyoda A."/>
            <person name="Nishi S."/>
            <person name="Chee G.-J."/>
            <person name="Arai W."/>
            <person name="Nunoura T."/>
            <person name="Itoh T."/>
            <person name="Hattori M."/>
            <person name="Takai K."/>
        </authorList>
    </citation>
    <scope>NUCLEOTIDE SEQUENCE</scope>
</reference>
<accession>H5SA27</accession>
<evidence type="ECO:0000259" key="2">
    <source>
        <dbReference type="Pfam" id="PF17131"/>
    </source>
</evidence>
<sequence>MKRLAHSVVGVVLALAVGLASVGQQTPTNEQLLEAFDKARFVEATSFTMTVEVVADRPDGTKQAIVQLYFKEINGKRYARIEFLAPEDLKGQVYVSTPEGVFFWQPGLATPLKVSGRQQVFGDSSVAETVGIQFKGDYTIKSRKDVTLPGNKPGLEVELEATDKSVAFQKATVTAEKATLHPLKARLFALSGDPLNDVSYQEYAALDKDEYVKKQLIENQLIKTNKTLLTITKIEAKDLPNDLFDPNKLGK</sequence>
<organism evidence="3">
    <name type="scientific">uncultured Acetothermia bacterium</name>
    <dbReference type="NCBI Taxonomy" id="236499"/>
    <lineage>
        <taxon>Bacteria</taxon>
        <taxon>Candidatus Bipolaricaulota</taxon>
        <taxon>environmental samples</taxon>
    </lineage>
</organism>